<dbReference type="NCBIfam" id="TIGR00329">
    <property type="entry name" value="gcp_kae1"/>
    <property type="match status" value="1"/>
</dbReference>
<keyword evidence="5 7" id="KW-0012">Acyltransferase</keyword>
<proteinExistence type="inferred from homology"/>
<evidence type="ECO:0000256" key="6">
    <source>
        <dbReference type="ARBA" id="ARBA00048117"/>
    </source>
</evidence>
<keyword evidence="10" id="KW-1185">Reference proteome</keyword>
<dbReference type="InterPro" id="IPR001138">
    <property type="entry name" value="Zn2Cys6_DnaBD"/>
</dbReference>
<evidence type="ECO:0000313" key="10">
    <source>
        <dbReference type="Proteomes" id="UP000217199"/>
    </source>
</evidence>
<comment type="function">
    <text evidence="7">Required for the formation of a threonylcarbamoyl group on adenosine at position 37 (t(6)A37) in mitochondrial tRNAs that read codons beginning with adenine. Probably involved in the transfer of the threonylcarbamoyl moiety of threonylcarbamoyl-AMP (TC-AMP) to the N6 group of A37. Involved in mitochondrial genome maintenance.</text>
</comment>
<dbReference type="GO" id="GO:0005739">
    <property type="term" value="C:mitochondrion"/>
    <property type="evidence" value="ECO:0007669"/>
    <property type="project" value="UniProtKB-SubCell"/>
</dbReference>
<dbReference type="CDD" id="cd24134">
    <property type="entry name" value="ASKHA_NBD_OSGEPL1_QRI7_euk"/>
    <property type="match status" value="1"/>
</dbReference>
<dbReference type="OrthoDB" id="10259622at2759"/>
<dbReference type="InterPro" id="IPR043129">
    <property type="entry name" value="ATPase_NBD"/>
</dbReference>
<organism evidence="9 10">
    <name type="scientific">Pyrrhoderma noxium</name>
    <dbReference type="NCBI Taxonomy" id="2282107"/>
    <lineage>
        <taxon>Eukaryota</taxon>
        <taxon>Fungi</taxon>
        <taxon>Dikarya</taxon>
        <taxon>Basidiomycota</taxon>
        <taxon>Agaricomycotina</taxon>
        <taxon>Agaricomycetes</taxon>
        <taxon>Hymenochaetales</taxon>
        <taxon>Hymenochaetaceae</taxon>
        <taxon>Pyrrhoderma</taxon>
    </lineage>
</organism>
<keyword evidence="2 7" id="KW-0808">Transferase</keyword>
<feature type="domain" description="Zn(2)-C6 fungal-type" evidence="8">
    <location>
        <begin position="471"/>
        <end position="507"/>
    </location>
</feature>
<keyword evidence="3 7" id="KW-0819">tRNA processing</keyword>
<dbReference type="Proteomes" id="UP000217199">
    <property type="component" value="Unassembled WGS sequence"/>
</dbReference>
<comment type="caution">
    <text evidence="9">The sequence shown here is derived from an EMBL/GenBank/DDBJ whole genome shotgun (WGS) entry which is preliminary data.</text>
</comment>
<evidence type="ECO:0000256" key="3">
    <source>
        <dbReference type="ARBA" id="ARBA00022694"/>
    </source>
</evidence>
<evidence type="ECO:0000256" key="5">
    <source>
        <dbReference type="ARBA" id="ARBA00023315"/>
    </source>
</evidence>
<keyword evidence="4 7" id="KW-0479">Metal-binding</keyword>
<evidence type="ECO:0000256" key="4">
    <source>
        <dbReference type="ARBA" id="ARBA00022723"/>
    </source>
</evidence>
<dbReference type="SUPFAM" id="SSF53067">
    <property type="entry name" value="Actin-like ATPase domain"/>
    <property type="match status" value="2"/>
</dbReference>
<dbReference type="GO" id="GO:0000981">
    <property type="term" value="F:DNA-binding transcription factor activity, RNA polymerase II-specific"/>
    <property type="evidence" value="ECO:0007669"/>
    <property type="project" value="InterPro"/>
</dbReference>
<dbReference type="PANTHER" id="PTHR11735">
    <property type="entry name" value="TRNA N6-ADENOSINE THREONYLCARBAMOYLTRANSFERASE"/>
    <property type="match status" value="1"/>
</dbReference>
<gene>
    <name evidence="9" type="ORF">PNOK_0582500</name>
</gene>
<comment type="subcellular location">
    <subcellularLocation>
        <location evidence="7">Mitochondrion</location>
    </subcellularLocation>
</comment>
<dbReference type="PANTHER" id="PTHR11735:SF6">
    <property type="entry name" value="TRNA N6-ADENOSINE THREONYLCARBAMOYLTRANSFERASE, MITOCHONDRIAL"/>
    <property type="match status" value="1"/>
</dbReference>
<dbReference type="PROSITE" id="PS00463">
    <property type="entry name" value="ZN2_CY6_FUNGAL_1"/>
    <property type="match status" value="1"/>
</dbReference>
<dbReference type="InterPro" id="IPR017861">
    <property type="entry name" value="KAE1/TsaD"/>
</dbReference>
<dbReference type="InterPro" id="IPR000905">
    <property type="entry name" value="Gcp-like_dom"/>
</dbReference>
<dbReference type="Gene3D" id="3.30.420.40">
    <property type="match status" value="2"/>
</dbReference>
<dbReference type="Pfam" id="PF00814">
    <property type="entry name" value="TsaD"/>
    <property type="match status" value="1"/>
</dbReference>
<evidence type="ECO:0000256" key="1">
    <source>
        <dbReference type="ARBA" id="ARBA00012156"/>
    </source>
</evidence>
<dbReference type="GO" id="GO:0072670">
    <property type="term" value="P:mitochondrial tRNA threonylcarbamoyladenosine modification"/>
    <property type="evidence" value="ECO:0007669"/>
    <property type="project" value="TreeGrafter"/>
</dbReference>
<dbReference type="HAMAP" id="MF_01445">
    <property type="entry name" value="TsaD"/>
    <property type="match status" value="1"/>
</dbReference>
<dbReference type="GO" id="GO:0006508">
    <property type="term" value="P:proteolysis"/>
    <property type="evidence" value="ECO:0007669"/>
    <property type="project" value="UniProtKB-KW"/>
</dbReference>
<dbReference type="InParanoid" id="A0A286UH97"/>
<comment type="subunit">
    <text evidence="7">Homodimer.</text>
</comment>
<accession>A0A286UH97</accession>
<dbReference type="CDD" id="cd00067">
    <property type="entry name" value="GAL4"/>
    <property type="match status" value="1"/>
</dbReference>
<evidence type="ECO:0000256" key="7">
    <source>
        <dbReference type="HAMAP-Rule" id="MF_03179"/>
    </source>
</evidence>
<protein>
    <recommendedName>
        <fullName evidence="1">N(6)-L-threonylcarbamoyladenine synthase</fullName>
        <ecNumber evidence="1">2.3.1.234</ecNumber>
    </recommendedName>
</protein>
<keyword evidence="7" id="KW-0496">Mitochondrion</keyword>
<dbReference type="EMBL" id="NBII01000005">
    <property type="protein sequence ID" value="PAV18981.1"/>
    <property type="molecule type" value="Genomic_DNA"/>
</dbReference>
<comment type="similarity">
    <text evidence="7">Belongs to the KAE1 / TsaD family.</text>
</comment>
<name>A0A286UH97_9AGAM</name>
<dbReference type="PRINTS" id="PR00789">
    <property type="entry name" value="OSIALOPTASE"/>
</dbReference>
<dbReference type="InterPro" id="IPR022450">
    <property type="entry name" value="TsaD"/>
</dbReference>
<dbReference type="EC" id="2.3.1.234" evidence="1"/>
<dbReference type="STRING" id="2282107.A0A286UH97"/>
<evidence type="ECO:0000259" key="8">
    <source>
        <dbReference type="PROSITE" id="PS50048"/>
    </source>
</evidence>
<dbReference type="GO" id="GO:0008233">
    <property type="term" value="F:peptidase activity"/>
    <property type="evidence" value="ECO:0007669"/>
    <property type="project" value="UniProtKB-KW"/>
</dbReference>
<comment type="cofactor">
    <cofactor evidence="7">
        <name>a divalent metal cation</name>
        <dbReference type="ChEBI" id="CHEBI:60240"/>
    </cofactor>
    <text evidence="7">Binds 1 divalent metal cation per subunit.</text>
</comment>
<sequence>MLNRLRLSRWLQIARWSSNSSGSCGGRAYTVLALESSADDTCAAVVTSERQILSNVVLKQFDQHEAFGGIEPYTAIREHQKNMPIAVRRALDEAKLRMSQIDGVAFTRGPGMPGCLSVCSNAAKTLASALNLPLIGVHHMQAHTLTSILSSPNEHEIPRFPFLTLLISGGHTLLLLALSNSRFRILATTRDEAAGRMIDKVTRELRIVWRGRAPGAALEAFCRDGLPDVNDTDLPCVPPFAIPLRNQLSFSFSGVHSSVDRYILEHGIEDSNNKKKLTNDHRLAVARAVQNAVVAQLEEKIILALKWCAEHRDEIIREVPEQNTLSDLGLPVKHIVISGGVASNLFFRKRLQSSIEEIFREERLTLVFPPPALCTDNAAMIAWAAMHSLYFYLLPTINVDCPIFVFNSTAYIEGLFVSHINSASQEVYYFASHLPKFNSYRTMAHAGGNWMPLNTPNTLYPTGGVVRRMAACNGCRRIRTRCVRQDPSARPPTSCLRCVNLGLPCVTTPIRKNS</sequence>
<reference evidence="9 10" key="1">
    <citation type="journal article" date="2017" name="Mol. Ecol.">
        <title>Comparative and population genomic landscape of Phellinus noxius: A hypervariable fungus causing root rot in trees.</title>
        <authorList>
            <person name="Chung C.L."/>
            <person name="Lee T.J."/>
            <person name="Akiba M."/>
            <person name="Lee H.H."/>
            <person name="Kuo T.H."/>
            <person name="Liu D."/>
            <person name="Ke H.M."/>
            <person name="Yokoi T."/>
            <person name="Roa M.B."/>
            <person name="Lu M.J."/>
            <person name="Chang Y.Y."/>
            <person name="Ann P.J."/>
            <person name="Tsai J.N."/>
            <person name="Chen C.Y."/>
            <person name="Tzean S.S."/>
            <person name="Ota Y."/>
            <person name="Hattori T."/>
            <person name="Sahashi N."/>
            <person name="Liou R.F."/>
            <person name="Kikuchi T."/>
            <person name="Tsai I.J."/>
        </authorList>
    </citation>
    <scope>NUCLEOTIDE SEQUENCE [LARGE SCALE GENOMIC DNA]</scope>
    <source>
        <strain evidence="9 10">FFPRI411160</strain>
    </source>
</reference>
<evidence type="ECO:0000256" key="2">
    <source>
        <dbReference type="ARBA" id="ARBA00022679"/>
    </source>
</evidence>
<dbReference type="InterPro" id="IPR036864">
    <property type="entry name" value="Zn2-C6_fun-type_DNA-bd_sf"/>
</dbReference>
<dbReference type="FunCoup" id="A0A286UH97">
    <property type="interactions" value="330"/>
</dbReference>
<dbReference type="GO" id="GO:0008270">
    <property type="term" value="F:zinc ion binding"/>
    <property type="evidence" value="ECO:0007669"/>
    <property type="project" value="InterPro"/>
</dbReference>
<dbReference type="SUPFAM" id="SSF57701">
    <property type="entry name" value="Zn2/Cys6 DNA-binding domain"/>
    <property type="match status" value="1"/>
</dbReference>
<dbReference type="AlphaFoldDB" id="A0A286UH97"/>
<dbReference type="Pfam" id="PF00172">
    <property type="entry name" value="Zn_clus"/>
    <property type="match status" value="1"/>
</dbReference>
<dbReference type="Gene3D" id="4.10.240.10">
    <property type="entry name" value="Zn(2)-C6 fungal-type DNA-binding domain"/>
    <property type="match status" value="1"/>
</dbReference>
<dbReference type="FunFam" id="3.30.420.40:FF:000012">
    <property type="entry name" value="tRNA N6-adenosine threonylcarbamoyltransferase"/>
    <property type="match status" value="1"/>
</dbReference>
<evidence type="ECO:0000313" key="9">
    <source>
        <dbReference type="EMBL" id="PAV18981.1"/>
    </source>
</evidence>
<dbReference type="PROSITE" id="PS50048">
    <property type="entry name" value="ZN2_CY6_FUNGAL_2"/>
    <property type="match status" value="1"/>
</dbReference>
<dbReference type="GO" id="GO:0061711">
    <property type="term" value="F:tRNA N(6)-L-threonylcarbamoyladenine synthase activity"/>
    <property type="evidence" value="ECO:0007669"/>
    <property type="project" value="UniProtKB-EC"/>
</dbReference>
<comment type="catalytic activity">
    <reaction evidence="6 7">
        <text>L-threonylcarbamoyladenylate + adenosine(37) in tRNA = N(6)-L-threonylcarbamoyladenosine(37) in tRNA + AMP + H(+)</text>
        <dbReference type="Rhea" id="RHEA:37059"/>
        <dbReference type="Rhea" id="RHEA-COMP:10162"/>
        <dbReference type="Rhea" id="RHEA-COMP:10163"/>
        <dbReference type="ChEBI" id="CHEBI:15378"/>
        <dbReference type="ChEBI" id="CHEBI:73682"/>
        <dbReference type="ChEBI" id="CHEBI:74411"/>
        <dbReference type="ChEBI" id="CHEBI:74418"/>
        <dbReference type="ChEBI" id="CHEBI:456215"/>
        <dbReference type="EC" id="2.3.1.234"/>
    </reaction>
</comment>